<keyword evidence="1" id="KW-1133">Transmembrane helix</keyword>
<evidence type="ECO:0000313" key="2">
    <source>
        <dbReference type="EMBL" id="MBW88928.1"/>
    </source>
</evidence>
<evidence type="ECO:0000256" key="1">
    <source>
        <dbReference type="SAM" id="Phobius"/>
    </source>
</evidence>
<sequence>MPNLFLVRVFSLLGIASHILMFFICPTLLSVIVDSHSSDSYRSLEVLKAVTALYECSISSPYFFHNSATSVLHNLINVCRLWFHLESLHFHL</sequence>
<protein>
    <submittedName>
        <fullName evidence="2">Uncharacterized protein</fullName>
    </submittedName>
</protein>
<dbReference type="EMBL" id="GGEC01008445">
    <property type="protein sequence ID" value="MBW88928.1"/>
    <property type="molecule type" value="Transcribed_RNA"/>
</dbReference>
<accession>A0A2P2J623</accession>
<keyword evidence="1" id="KW-0472">Membrane</keyword>
<dbReference type="AlphaFoldDB" id="A0A2P2J623"/>
<feature type="transmembrane region" description="Helical" evidence="1">
    <location>
        <begin position="12"/>
        <end position="33"/>
    </location>
</feature>
<proteinExistence type="predicted"/>
<keyword evidence="1" id="KW-0812">Transmembrane</keyword>
<reference evidence="2" key="1">
    <citation type="submission" date="2018-02" db="EMBL/GenBank/DDBJ databases">
        <title>Rhizophora mucronata_Transcriptome.</title>
        <authorList>
            <person name="Meera S.P."/>
            <person name="Sreeshan A."/>
            <person name="Augustine A."/>
        </authorList>
    </citation>
    <scope>NUCLEOTIDE SEQUENCE</scope>
    <source>
        <tissue evidence="2">Leaf</tissue>
    </source>
</reference>
<organism evidence="2">
    <name type="scientific">Rhizophora mucronata</name>
    <name type="common">Asiatic mangrove</name>
    <dbReference type="NCBI Taxonomy" id="61149"/>
    <lineage>
        <taxon>Eukaryota</taxon>
        <taxon>Viridiplantae</taxon>
        <taxon>Streptophyta</taxon>
        <taxon>Embryophyta</taxon>
        <taxon>Tracheophyta</taxon>
        <taxon>Spermatophyta</taxon>
        <taxon>Magnoliopsida</taxon>
        <taxon>eudicotyledons</taxon>
        <taxon>Gunneridae</taxon>
        <taxon>Pentapetalae</taxon>
        <taxon>rosids</taxon>
        <taxon>fabids</taxon>
        <taxon>Malpighiales</taxon>
        <taxon>Rhizophoraceae</taxon>
        <taxon>Rhizophora</taxon>
    </lineage>
</organism>
<name>A0A2P2J623_RHIMU</name>